<feature type="region of interest" description="Disordered" evidence="1">
    <location>
        <begin position="364"/>
        <end position="444"/>
    </location>
</feature>
<proteinExistence type="predicted"/>
<sequence length="738" mass="81681">MTVVEQSPPRIYSDSVIPKLPLLPLKKGWAKGTRATLLGCQLQVYSSKRTTNTKKAVEWANSQAVNEYFTDFHWRLSLDQEPQPDDLPFLPDDNLSEEEREWKAAVIKQMSTAISNWLDYHWGKGDSAATMSKKQAANDPIVSYLSRLAGIDMNSRQRALTAEQLFGKDNQGISDAFNQQWKESGRDGKARAGARTVFVASEFAKLSTAEKKMWKARAAEDAEMVKKSKEATLKAPTLLPPEEAQKAMDSLAWMMGPLLDGLVTMLGCHVSLIITGPEPRKGGQINVLTLHHGYDKSPVPLRFHEAGGERGKERYKMFLAAIGDYIATCYSKFTLNLHALPDVSPPNKPPSFLRWDVPWNLPPGDGIDATEKAAPTAGASRAEGLKPGTKKTKKKGKGKKQARAEGGESENEEPPKKKTGSGRATKTVTLERTEDAAVRDTRSSQRHMLEDITNEAVTSDVAVPPSNDIRLTNTIGPSVLTPEDFASIDPSLLVQGVIPGLFIPNCGPNDTPNPFNRQPSIPSSPDDGVPGTPPGSDTVPLPQELHSTKGISVKKRSWPPLTPAEESLLMGEEIACPPWLRAAKEYLARFELGKDWDLAIAKLTELEEKYDYLPSRKPLPRIDRPSQVDLWIQNARGRDPTPITNRAAFTSAWWSWWRNLQPAWRELEGKGPMGPECRVQDQGDWSGLIRPGQNGLYSVVASLDWWGDAVGRNSDAREEWRMAIDDVNWVMDCIVRSG</sequence>
<dbReference type="EMBL" id="KZ293422">
    <property type="protein sequence ID" value="PBK72084.1"/>
    <property type="molecule type" value="Genomic_DNA"/>
</dbReference>
<evidence type="ECO:0000313" key="3">
    <source>
        <dbReference type="Proteomes" id="UP000218334"/>
    </source>
</evidence>
<feature type="compositionally biased region" description="Basic residues" evidence="1">
    <location>
        <begin position="388"/>
        <end position="401"/>
    </location>
</feature>
<keyword evidence="3" id="KW-1185">Reference proteome</keyword>
<feature type="compositionally biased region" description="Basic and acidic residues" evidence="1">
    <location>
        <begin position="429"/>
        <end position="444"/>
    </location>
</feature>
<evidence type="ECO:0000256" key="1">
    <source>
        <dbReference type="SAM" id="MobiDB-lite"/>
    </source>
</evidence>
<dbReference type="Proteomes" id="UP000218334">
    <property type="component" value="Unassembled WGS sequence"/>
</dbReference>
<reference evidence="3" key="1">
    <citation type="journal article" date="2017" name="Nat. Ecol. Evol.">
        <title>Genome expansion and lineage-specific genetic innovations in the forest pathogenic fungi Armillaria.</title>
        <authorList>
            <person name="Sipos G."/>
            <person name="Prasanna A.N."/>
            <person name="Walter M.C."/>
            <person name="O'Connor E."/>
            <person name="Balint B."/>
            <person name="Krizsan K."/>
            <person name="Kiss B."/>
            <person name="Hess J."/>
            <person name="Varga T."/>
            <person name="Slot J."/>
            <person name="Riley R."/>
            <person name="Boka B."/>
            <person name="Rigling D."/>
            <person name="Barry K."/>
            <person name="Lee J."/>
            <person name="Mihaltcheva S."/>
            <person name="LaButti K."/>
            <person name="Lipzen A."/>
            <person name="Waldron R."/>
            <person name="Moloney N.M."/>
            <person name="Sperisen C."/>
            <person name="Kredics L."/>
            <person name="Vagvoelgyi C."/>
            <person name="Patrignani A."/>
            <person name="Fitzpatrick D."/>
            <person name="Nagy I."/>
            <person name="Doyle S."/>
            <person name="Anderson J.B."/>
            <person name="Grigoriev I.V."/>
            <person name="Gueldener U."/>
            <person name="Muensterkoetter M."/>
            <person name="Nagy L.G."/>
        </authorList>
    </citation>
    <scope>NUCLEOTIDE SEQUENCE [LARGE SCALE GENOMIC DNA]</scope>
    <source>
        <strain evidence="3">28-4</strain>
    </source>
</reference>
<name>A0A2H3BT26_9AGAR</name>
<dbReference type="AlphaFoldDB" id="A0A2H3BT26"/>
<evidence type="ECO:0000313" key="2">
    <source>
        <dbReference type="EMBL" id="PBK72084.1"/>
    </source>
</evidence>
<organism evidence="2 3">
    <name type="scientific">Armillaria solidipes</name>
    <dbReference type="NCBI Taxonomy" id="1076256"/>
    <lineage>
        <taxon>Eukaryota</taxon>
        <taxon>Fungi</taxon>
        <taxon>Dikarya</taxon>
        <taxon>Basidiomycota</taxon>
        <taxon>Agaricomycotina</taxon>
        <taxon>Agaricomycetes</taxon>
        <taxon>Agaricomycetidae</taxon>
        <taxon>Agaricales</taxon>
        <taxon>Marasmiineae</taxon>
        <taxon>Physalacriaceae</taxon>
        <taxon>Armillaria</taxon>
    </lineage>
</organism>
<dbReference type="STRING" id="1076256.A0A2H3BT26"/>
<protein>
    <submittedName>
        <fullName evidence="2">Uncharacterized protein</fullName>
    </submittedName>
</protein>
<feature type="region of interest" description="Disordered" evidence="1">
    <location>
        <begin position="508"/>
        <end position="543"/>
    </location>
</feature>
<gene>
    <name evidence="2" type="ORF">ARMSODRAFT_1016070</name>
</gene>
<accession>A0A2H3BT26</accession>
<feature type="compositionally biased region" description="Polar residues" evidence="1">
    <location>
        <begin position="508"/>
        <end position="523"/>
    </location>
</feature>